<sequence>MKLKEARLIAVELACVAVVAGGIAAVEASEETPKPTEPKVGSPEWTKQYEAKQKRSFVAGRYAQARIVGRGHERSQVLCAVERGKIGPDREAELDENVFGADCEFQV</sequence>
<accession>A0ABN2Z558</accession>
<evidence type="ECO:0000313" key="2">
    <source>
        <dbReference type="EMBL" id="GAA2136921.1"/>
    </source>
</evidence>
<protein>
    <recommendedName>
        <fullName evidence="4">DUF4189 domain-containing protein</fullName>
    </recommendedName>
</protein>
<reference evidence="2 3" key="1">
    <citation type="journal article" date="2019" name="Int. J. Syst. Evol. Microbiol.">
        <title>The Global Catalogue of Microorganisms (GCM) 10K type strain sequencing project: providing services to taxonomists for standard genome sequencing and annotation.</title>
        <authorList>
            <consortium name="The Broad Institute Genomics Platform"/>
            <consortium name="The Broad Institute Genome Sequencing Center for Infectious Disease"/>
            <person name="Wu L."/>
            <person name="Ma J."/>
        </authorList>
    </citation>
    <scope>NUCLEOTIDE SEQUENCE [LARGE SCALE GENOMIC DNA]</scope>
    <source>
        <strain evidence="2 3">JCM 14560</strain>
    </source>
</reference>
<comment type="caution">
    <text evidence="2">The sequence shown here is derived from an EMBL/GenBank/DDBJ whole genome shotgun (WGS) entry which is preliminary data.</text>
</comment>
<evidence type="ECO:0008006" key="4">
    <source>
        <dbReference type="Google" id="ProtNLM"/>
    </source>
</evidence>
<keyword evidence="3" id="KW-1185">Reference proteome</keyword>
<dbReference type="RefSeq" id="WP_344462424.1">
    <property type="nucleotide sequence ID" value="NZ_BAAANT010000007.1"/>
</dbReference>
<dbReference type="Proteomes" id="UP001422759">
    <property type="component" value="Unassembled WGS sequence"/>
</dbReference>
<feature type="region of interest" description="Disordered" evidence="1">
    <location>
        <begin position="27"/>
        <end position="46"/>
    </location>
</feature>
<proteinExistence type="predicted"/>
<name>A0ABN2Z558_9ACTN</name>
<gene>
    <name evidence="2" type="ORF">GCM10009760_16790</name>
</gene>
<dbReference type="EMBL" id="BAAANT010000007">
    <property type="protein sequence ID" value="GAA2136921.1"/>
    <property type="molecule type" value="Genomic_DNA"/>
</dbReference>
<organism evidence="2 3">
    <name type="scientific">Kitasatospora kazusensis</name>
    <dbReference type="NCBI Taxonomy" id="407974"/>
    <lineage>
        <taxon>Bacteria</taxon>
        <taxon>Bacillati</taxon>
        <taxon>Actinomycetota</taxon>
        <taxon>Actinomycetes</taxon>
        <taxon>Kitasatosporales</taxon>
        <taxon>Streptomycetaceae</taxon>
        <taxon>Kitasatospora</taxon>
    </lineage>
</organism>
<evidence type="ECO:0000313" key="3">
    <source>
        <dbReference type="Proteomes" id="UP001422759"/>
    </source>
</evidence>
<evidence type="ECO:0000256" key="1">
    <source>
        <dbReference type="SAM" id="MobiDB-lite"/>
    </source>
</evidence>